<dbReference type="KEGG" id="ril:CRIB_1599"/>
<dbReference type="InterPro" id="IPR007160">
    <property type="entry name" value="DUF362"/>
</dbReference>
<dbReference type="EMBL" id="LN555523">
    <property type="protein sequence ID" value="CED94206.1"/>
    <property type="molecule type" value="Genomic_DNA"/>
</dbReference>
<organism evidence="2 3">
    <name type="scientific">Romboutsia ilealis</name>
    <dbReference type="NCBI Taxonomy" id="1115758"/>
    <lineage>
        <taxon>Bacteria</taxon>
        <taxon>Bacillati</taxon>
        <taxon>Bacillota</taxon>
        <taxon>Clostridia</taxon>
        <taxon>Peptostreptococcales</taxon>
        <taxon>Peptostreptococcaceae</taxon>
        <taxon>Romboutsia</taxon>
    </lineage>
</organism>
<gene>
    <name evidence="2" type="ORF">CRIB_1599</name>
</gene>
<proteinExistence type="predicted"/>
<evidence type="ECO:0000313" key="2">
    <source>
        <dbReference type="EMBL" id="CED94206.1"/>
    </source>
</evidence>
<keyword evidence="3" id="KW-1185">Reference proteome</keyword>
<protein>
    <recommendedName>
        <fullName evidence="1">DUF362 domain-containing protein</fullName>
    </recommendedName>
</protein>
<accession>A0A1V1I1W0</accession>
<evidence type="ECO:0000259" key="1">
    <source>
        <dbReference type="Pfam" id="PF04015"/>
    </source>
</evidence>
<name>A0A1V1I1W0_9FIRM</name>
<dbReference type="Pfam" id="PF04015">
    <property type="entry name" value="DUF362"/>
    <property type="match status" value="1"/>
</dbReference>
<dbReference type="AlphaFoldDB" id="A0A1V1I1W0"/>
<dbReference type="Gene3D" id="3.40.50.11440">
    <property type="match status" value="1"/>
</dbReference>
<dbReference type="GeneID" id="82205633"/>
<reference evidence="2 3" key="1">
    <citation type="submission" date="2014-04" db="EMBL/GenBank/DDBJ databases">
        <authorList>
            <person name="Hornung B.V."/>
        </authorList>
    </citation>
    <scope>NUCLEOTIDE SEQUENCE [LARGE SCALE GENOMIC DNA]</scope>
    <source>
        <strain evidence="2 3">CRIB</strain>
    </source>
</reference>
<evidence type="ECO:0000313" key="3">
    <source>
        <dbReference type="Proteomes" id="UP000245622"/>
    </source>
</evidence>
<sequence>MIRNRKVKDPIVAITKGMSEGRSLEKALDLLPMDKIIKKGDKVIITPNWVKDKAPKDGVVVGPKTLKKLIQYIKTKEPSKIVIATGSGGAKTPDVMKSVGYDKIIEEENLEFVDMNYGPFIDLELNHEIIKSTPINEVIKDADVIISFTQLKYHEEATVTAAIKNIAMGYPPASIHGYPKKQTGIHEDLHGFIRCFAKKVPIDLSIISLDKAMIGTGPSDGMAVDTPGLVIASTDPVAADSIGARLLGFLPQAVCYLYGLYKDGLGEARPENMTILGLDLIEAEKIFSKCAYGKKDARLDKDKLKDIHGN</sequence>
<dbReference type="RefSeq" id="WP_180701747.1">
    <property type="nucleotide sequence ID" value="NZ_CAONDH010000016.1"/>
</dbReference>
<dbReference type="Proteomes" id="UP000245622">
    <property type="component" value="Chromosome 1"/>
</dbReference>
<feature type="domain" description="DUF362" evidence="1">
    <location>
        <begin position="43"/>
        <end position="245"/>
    </location>
</feature>